<evidence type="ECO:0000313" key="3">
    <source>
        <dbReference type="EMBL" id="HIH33421.1"/>
    </source>
</evidence>
<evidence type="ECO:0000313" key="4">
    <source>
        <dbReference type="EMBL" id="MBS3058616.1"/>
    </source>
</evidence>
<evidence type="ECO:0000313" key="2">
    <source>
        <dbReference type="EMBL" id="HIH21624.1"/>
    </source>
</evidence>
<name>A0A7J4JVX1_9ARCH</name>
<dbReference type="EMBL" id="DUFW01000049">
    <property type="protein sequence ID" value="HIH21624.1"/>
    <property type="molecule type" value="Genomic_DNA"/>
</dbReference>
<reference evidence="2" key="1">
    <citation type="journal article" date="2020" name="bioRxiv">
        <title>A rank-normalized archaeal taxonomy based on genome phylogeny resolves widespread incomplete and uneven classifications.</title>
        <authorList>
            <person name="Rinke C."/>
            <person name="Chuvochina M."/>
            <person name="Mussig A.J."/>
            <person name="Chaumeil P.-A."/>
            <person name="Waite D.W."/>
            <person name="Whitman W.B."/>
            <person name="Parks D.H."/>
            <person name="Hugenholtz P."/>
        </authorList>
    </citation>
    <scope>NUCLEOTIDE SEQUENCE</scope>
    <source>
        <strain evidence="3">UBA10036</strain>
        <strain evidence="2">UBA10191</strain>
    </source>
</reference>
<feature type="transmembrane region" description="Helical" evidence="1">
    <location>
        <begin position="12"/>
        <end position="32"/>
    </location>
</feature>
<accession>A0A7J4JVX1</accession>
<reference evidence="4" key="3">
    <citation type="submission" date="2021-05" db="EMBL/GenBank/DDBJ databases">
        <title>Protein family content uncovers lineage relationships and bacterial pathway maintenance mechanisms in DPANN archaea.</title>
        <authorList>
            <person name="Castelle C.J."/>
            <person name="Meheust R."/>
            <person name="Jaffe A.L."/>
            <person name="Seitz K."/>
            <person name="Gong X."/>
            <person name="Baker B.J."/>
            <person name="Banfield J.F."/>
        </authorList>
    </citation>
    <scope>NUCLEOTIDE SEQUENCE</scope>
    <source>
        <strain evidence="4">RIFCSPLOWO2_01_FULL_43_13</strain>
    </source>
</reference>
<dbReference type="EMBL" id="DUFJ01000094">
    <property type="protein sequence ID" value="HIH33421.1"/>
    <property type="molecule type" value="Genomic_DNA"/>
</dbReference>
<feature type="transmembrane region" description="Helical" evidence="1">
    <location>
        <begin position="87"/>
        <end position="102"/>
    </location>
</feature>
<keyword evidence="1" id="KW-0812">Transmembrane</keyword>
<sequence>MDLVALFNSFSSAIGFGPFFFLIFLYFMILLLPYAHRPLPFAFLALTFAGIFFVKKDVTFLFIQWPFELTVIMIGFYVFVKNIEKNSAWLWIFIGLAAFVWVS</sequence>
<evidence type="ECO:0000256" key="1">
    <source>
        <dbReference type="SAM" id="Phobius"/>
    </source>
</evidence>
<organism evidence="2 5">
    <name type="scientific">Candidatus Iainarchaeum sp</name>
    <dbReference type="NCBI Taxonomy" id="3101447"/>
    <lineage>
        <taxon>Archaea</taxon>
        <taxon>Candidatus Iainarchaeota</taxon>
        <taxon>Candidatus Iainarchaeia</taxon>
        <taxon>Candidatus Iainarchaeales</taxon>
        <taxon>Candidatus Iainarchaeaceae</taxon>
        <taxon>Candidatus Iainarchaeum</taxon>
    </lineage>
</organism>
<feature type="transmembrane region" description="Helical" evidence="1">
    <location>
        <begin position="60"/>
        <end position="80"/>
    </location>
</feature>
<gene>
    <name evidence="2" type="ORF">HA222_03135</name>
    <name evidence="3" type="ORF">HA227_04175</name>
    <name evidence="4" type="ORF">J4478_04415</name>
</gene>
<comment type="caution">
    <text evidence="2">The sequence shown here is derived from an EMBL/GenBank/DDBJ whole genome shotgun (WGS) entry which is preliminary data.</text>
</comment>
<keyword evidence="1" id="KW-1133">Transmembrane helix</keyword>
<keyword evidence="1" id="KW-0472">Membrane</keyword>
<evidence type="ECO:0000313" key="5">
    <source>
        <dbReference type="Proteomes" id="UP000590964"/>
    </source>
</evidence>
<dbReference type="Proteomes" id="UP000527315">
    <property type="component" value="Unassembled WGS sequence"/>
</dbReference>
<protein>
    <submittedName>
        <fullName evidence="2">Uncharacterized protein</fullName>
    </submittedName>
</protein>
<proteinExistence type="predicted"/>
<feature type="transmembrane region" description="Helical" evidence="1">
    <location>
        <begin position="39"/>
        <end position="54"/>
    </location>
</feature>
<dbReference type="Proteomes" id="UP000680185">
    <property type="component" value="Unassembled WGS sequence"/>
</dbReference>
<reference evidence="4" key="2">
    <citation type="submission" date="2021-03" db="EMBL/GenBank/DDBJ databases">
        <authorList>
            <person name="Jaffe A."/>
        </authorList>
    </citation>
    <scope>NUCLEOTIDE SEQUENCE</scope>
    <source>
        <strain evidence="4">RIFCSPLOWO2_01_FULL_43_13</strain>
    </source>
</reference>
<dbReference type="AlphaFoldDB" id="A0A7J4JVX1"/>
<dbReference type="Proteomes" id="UP000590964">
    <property type="component" value="Unassembled WGS sequence"/>
</dbReference>
<dbReference type="EMBL" id="JAGVWB010000030">
    <property type="protein sequence ID" value="MBS3058616.1"/>
    <property type="molecule type" value="Genomic_DNA"/>
</dbReference>